<evidence type="ECO:0000313" key="3">
    <source>
        <dbReference type="WBParaSite" id="ECPE_0000141201-mRNA-1"/>
    </source>
</evidence>
<dbReference type="AlphaFoldDB" id="A0A183A377"/>
<dbReference type="Proteomes" id="UP000272942">
    <property type="component" value="Unassembled WGS sequence"/>
</dbReference>
<name>A0A183A377_9TREM</name>
<dbReference type="EMBL" id="UZAN01008780">
    <property type="protein sequence ID" value="VDP38558.1"/>
    <property type="molecule type" value="Genomic_DNA"/>
</dbReference>
<reference evidence="1 2" key="2">
    <citation type="submission" date="2018-11" db="EMBL/GenBank/DDBJ databases">
        <authorList>
            <consortium name="Pathogen Informatics"/>
        </authorList>
    </citation>
    <scope>NUCLEOTIDE SEQUENCE [LARGE SCALE GENOMIC DNA]</scope>
    <source>
        <strain evidence="1 2">Egypt</strain>
    </source>
</reference>
<evidence type="ECO:0000313" key="1">
    <source>
        <dbReference type="EMBL" id="VDP38558.1"/>
    </source>
</evidence>
<accession>A0A183A377</accession>
<dbReference type="OrthoDB" id="6267990at2759"/>
<evidence type="ECO:0000313" key="2">
    <source>
        <dbReference type="Proteomes" id="UP000272942"/>
    </source>
</evidence>
<reference evidence="3" key="1">
    <citation type="submission" date="2016-06" db="UniProtKB">
        <authorList>
            <consortium name="WormBaseParasite"/>
        </authorList>
    </citation>
    <scope>IDENTIFICATION</scope>
</reference>
<protein>
    <submittedName>
        <fullName evidence="3">NopRA1 domain-containing protein</fullName>
    </submittedName>
</protein>
<gene>
    <name evidence="1" type="ORF">ECPE_LOCUS1412</name>
</gene>
<sequence length="383" mass="42682">MLSAAREALLESLASIILLPSDMDADVLRVFQNLLIYPDGNDVFGQVTHSLCGSRGKTYLWLSYCLFCLICSTQLTEVLNQLVHYCKQLLKSPNWTISGVPFYRLLLYMAIVLINKVHATNGPLYYESMTAVLCDPMLPLDRVLLPAWFTEIIQRVQLASLPSPGERHDLCVALVENYGPLLIPSFCRSLFALGDRFLARSLCSIGRLDKPDSEAFWLLFGSLMVNEPANSSFSERFNPCQSLIEVFSEAVTAVSSSTGLWRQYIQAVISSGLDAGPLHKRAKELGIGVVLEHADSAKQKTNTVNQKSAKSKARFILGLKSDRRKRGSSVALPSGKQIASKSECSNFVRSIHFTAYGNFVKCRWVIHLRKSQKENTSPCNRLH</sequence>
<dbReference type="WBParaSite" id="ECPE_0000141201-mRNA-1">
    <property type="protein sequence ID" value="ECPE_0000141201-mRNA-1"/>
    <property type="gene ID" value="ECPE_0000141201"/>
</dbReference>
<organism evidence="3">
    <name type="scientific">Echinostoma caproni</name>
    <dbReference type="NCBI Taxonomy" id="27848"/>
    <lineage>
        <taxon>Eukaryota</taxon>
        <taxon>Metazoa</taxon>
        <taxon>Spiralia</taxon>
        <taxon>Lophotrochozoa</taxon>
        <taxon>Platyhelminthes</taxon>
        <taxon>Trematoda</taxon>
        <taxon>Digenea</taxon>
        <taxon>Plagiorchiida</taxon>
        <taxon>Echinostomata</taxon>
        <taxon>Echinostomatoidea</taxon>
        <taxon>Echinostomatidae</taxon>
        <taxon>Echinostoma</taxon>
    </lineage>
</organism>
<keyword evidence="2" id="KW-1185">Reference proteome</keyword>
<proteinExistence type="predicted"/>